<evidence type="ECO:0000256" key="12">
    <source>
        <dbReference type="ARBA" id="ARBA00049556"/>
    </source>
</evidence>
<dbReference type="Pfam" id="PF00378">
    <property type="entry name" value="ECH_1"/>
    <property type="match status" value="1"/>
</dbReference>
<keyword evidence="8" id="KW-0576">Peroxisome</keyword>
<feature type="domain" description="3-hydroxyacyl-CoA dehydrogenase C-terminal" evidence="13">
    <location>
        <begin position="612"/>
        <end position="698"/>
    </location>
</feature>
<dbReference type="EMBL" id="CAJPVI010000090">
    <property type="protein sequence ID" value="CAG2160750.1"/>
    <property type="molecule type" value="Genomic_DNA"/>
</dbReference>
<dbReference type="InterPro" id="IPR006176">
    <property type="entry name" value="3-OHacyl-CoA_DH_NAD-bd"/>
</dbReference>
<reference evidence="15 16" key="1">
    <citation type="submission" date="2021-03" db="EMBL/GenBank/DDBJ databases">
        <authorList>
            <person name="Peeters C."/>
        </authorList>
    </citation>
    <scope>NUCLEOTIDE SEQUENCE [LARGE SCALE GENOMIC DNA]</scope>
    <source>
        <strain evidence="15 16">LMG 26411</strain>
    </source>
</reference>
<keyword evidence="10" id="KW-0456">Lyase</keyword>
<feature type="domain" description="3-hydroxyacyl-CoA dehydrogenase NAD binding" evidence="14">
    <location>
        <begin position="304"/>
        <end position="479"/>
    </location>
</feature>
<evidence type="ECO:0000256" key="3">
    <source>
        <dbReference type="ARBA" id="ARBA00022832"/>
    </source>
</evidence>
<dbReference type="CDD" id="cd06558">
    <property type="entry name" value="crotonase-like"/>
    <property type="match status" value="1"/>
</dbReference>
<keyword evidence="7" id="KW-0443">Lipid metabolism</keyword>
<organism evidence="15 16">
    <name type="scientific">Cupriavidus numazuensis</name>
    <dbReference type="NCBI Taxonomy" id="221992"/>
    <lineage>
        <taxon>Bacteria</taxon>
        <taxon>Pseudomonadati</taxon>
        <taxon>Pseudomonadota</taxon>
        <taxon>Betaproteobacteria</taxon>
        <taxon>Burkholderiales</taxon>
        <taxon>Burkholderiaceae</taxon>
        <taxon>Cupriavidus</taxon>
    </lineage>
</organism>
<dbReference type="InterPro" id="IPR008927">
    <property type="entry name" value="6-PGluconate_DH-like_C_sf"/>
</dbReference>
<keyword evidence="11" id="KW-0511">Multifunctional enzyme</keyword>
<evidence type="ECO:0000256" key="2">
    <source>
        <dbReference type="ARBA" id="ARBA00005005"/>
    </source>
</evidence>
<gene>
    <name evidence="15" type="primary">fadB_7</name>
    <name evidence="15" type="ORF">LMG26411_07724</name>
</gene>
<dbReference type="InterPro" id="IPR006108">
    <property type="entry name" value="3HC_DH_C"/>
</dbReference>
<evidence type="ECO:0000256" key="6">
    <source>
        <dbReference type="ARBA" id="ARBA00023027"/>
    </source>
</evidence>
<proteinExistence type="predicted"/>
<dbReference type="Gene3D" id="3.40.50.720">
    <property type="entry name" value="NAD(P)-binding Rossmann-like Domain"/>
    <property type="match status" value="1"/>
</dbReference>
<comment type="catalytic activity">
    <reaction evidence="12">
        <text>a (3S)-3-hydroxyacyl-CoA + NAD(+) = a 3-oxoacyl-CoA + NADH + H(+)</text>
        <dbReference type="Rhea" id="RHEA:22432"/>
        <dbReference type="ChEBI" id="CHEBI:15378"/>
        <dbReference type="ChEBI" id="CHEBI:57318"/>
        <dbReference type="ChEBI" id="CHEBI:57540"/>
        <dbReference type="ChEBI" id="CHEBI:57945"/>
        <dbReference type="ChEBI" id="CHEBI:90726"/>
        <dbReference type="EC" id="1.1.1.35"/>
    </reaction>
</comment>
<dbReference type="InterPro" id="IPR036291">
    <property type="entry name" value="NAD(P)-bd_dom_sf"/>
</dbReference>
<keyword evidence="4" id="KW-0442">Lipid degradation</keyword>
<comment type="pathway">
    <text evidence="2">Lipid metabolism; fatty acid beta-oxidation.</text>
</comment>
<accession>A0ABM8TVL2</accession>
<evidence type="ECO:0000256" key="11">
    <source>
        <dbReference type="ARBA" id="ARBA00023268"/>
    </source>
</evidence>
<evidence type="ECO:0000256" key="5">
    <source>
        <dbReference type="ARBA" id="ARBA00023002"/>
    </source>
</evidence>
<evidence type="ECO:0000256" key="7">
    <source>
        <dbReference type="ARBA" id="ARBA00023098"/>
    </source>
</evidence>
<evidence type="ECO:0000259" key="13">
    <source>
        <dbReference type="Pfam" id="PF00725"/>
    </source>
</evidence>
<dbReference type="Gene3D" id="3.90.226.10">
    <property type="entry name" value="2-enoyl-CoA Hydratase, Chain A, domain 1"/>
    <property type="match status" value="1"/>
</dbReference>
<evidence type="ECO:0000256" key="1">
    <source>
        <dbReference type="ARBA" id="ARBA00004275"/>
    </source>
</evidence>
<dbReference type="InterPro" id="IPR029045">
    <property type="entry name" value="ClpP/crotonase-like_dom_sf"/>
</dbReference>
<dbReference type="PANTHER" id="PTHR23309">
    <property type="entry name" value="3-HYDROXYACYL-COA DEHYROGENASE"/>
    <property type="match status" value="1"/>
</dbReference>
<keyword evidence="3" id="KW-0276">Fatty acid metabolism</keyword>
<name>A0ABM8TVL2_9BURK</name>
<keyword evidence="16" id="KW-1185">Reference proteome</keyword>
<evidence type="ECO:0000256" key="9">
    <source>
        <dbReference type="ARBA" id="ARBA00023235"/>
    </source>
</evidence>
<evidence type="ECO:0000256" key="4">
    <source>
        <dbReference type="ARBA" id="ARBA00022963"/>
    </source>
</evidence>
<sequence length="702" mass="75688">MTFDTNGTSMTAQYQVQDGVAVITIDNPPVNGLGHSTRLGIVDGMTRALDDAAVKAIVITGAGKAFSGGADIREFNTPKATQEPTLHSVIRVIEGSSKPVVAAVHSVAMGGGLELALGCNYRVASKGAQIALPEVKLGLLPGAGGTQRLPRVIGLEAAANMIVSGTAVPSEKFAGTKLFDEIVDGDVLPEAVKFAQNVAAAPGPYPKVRDLKVRHENPEGFLGFAKTTVGAMAKNFPAPLKCLEAVAGSLKPFEQGLKEERDGFLYLVTTPESRALRHAFFGERAASKIPDVPSDTPVRKIERVAVIGAGTMGGGISMNFLNAGIPVTILETKQEALDRGVGIIRKNYENSAKKGKLTQERVEQRMSLLSTTLSYDDIKDADMVIEAVFEEMGVKEIVFKKLDEVMKQGAILASNTSTLDVDKIASFTKRPQDVVGMHFFSPANVMKLLEVVRGAKTGKDVLATVMAIGKKIKKTAVVSGVCDGFIGNRMIEQYSRQAGYLLDEGALPEQVDRAIEKFGFAMGPFRMGDLAGNDIGWAIRKRRAVDKPDIQYSKTADLLCEMGRYGQKTGAGWYDYKAGDRKPYPNQQVNDMIVQHSKDIGITRRKISDEEIVKRLVFALVNEGARILEEGIASKASDIDMVYLTGYGFPLFRGGPMLYADQVGLYNVALAMKKYAKGYHGEAWQVAPLLQKLADEGKGFND</sequence>
<protein>
    <submittedName>
        <fullName evidence="15">Fatty acid oxidation complex subunit alpha</fullName>
    </submittedName>
</protein>
<evidence type="ECO:0000313" key="16">
    <source>
        <dbReference type="Proteomes" id="UP000672657"/>
    </source>
</evidence>
<dbReference type="Pfam" id="PF00725">
    <property type="entry name" value="3HCDH"/>
    <property type="match status" value="2"/>
</dbReference>
<keyword evidence="6" id="KW-0520">NAD</keyword>
<dbReference type="SUPFAM" id="SSF52096">
    <property type="entry name" value="ClpP/crotonase"/>
    <property type="match status" value="1"/>
</dbReference>
<keyword evidence="9" id="KW-0413">Isomerase</keyword>
<evidence type="ECO:0000259" key="14">
    <source>
        <dbReference type="Pfam" id="PF02737"/>
    </source>
</evidence>
<dbReference type="Gene3D" id="1.10.1040.50">
    <property type="match status" value="1"/>
</dbReference>
<dbReference type="Proteomes" id="UP000672657">
    <property type="component" value="Unassembled WGS sequence"/>
</dbReference>
<dbReference type="SUPFAM" id="SSF51735">
    <property type="entry name" value="NAD(P)-binding Rossmann-fold domains"/>
    <property type="match status" value="1"/>
</dbReference>
<comment type="subcellular location">
    <subcellularLocation>
        <location evidence="1">Peroxisome</location>
    </subcellularLocation>
</comment>
<keyword evidence="5" id="KW-0560">Oxidoreductase</keyword>
<feature type="domain" description="3-hydroxyacyl-CoA dehydrogenase C-terminal" evidence="13">
    <location>
        <begin position="484"/>
        <end position="576"/>
    </location>
</feature>
<comment type="caution">
    <text evidence="15">The sequence shown here is derived from an EMBL/GenBank/DDBJ whole genome shotgun (WGS) entry which is preliminary data.</text>
</comment>
<dbReference type="InterPro" id="IPR001753">
    <property type="entry name" value="Enoyl-CoA_hydra/iso"/>
</dbReference>
<dbReference type="SUPFAM" id="SSF48179">
    <property type="entry name" value="6-phosphogluconate dehydrogenase C-terminal domain-like"/>
    <property type="match status" value="2"/>
</dbReference>
<dbReference type="PANTHER" id="PTHR23309:SF51">
    <property type="entry name" value="3-HYDROXYACYL-COA DEHYDROGENASE-RELATED"/>
    <property type="match status" value="1"/>
</dbReference>
<dbReference type="Pfam" id="PF02737">
    <property type="entry name" value="3HCDH_N"/>
    <property type="match status" value="1"/>
</dbReference>
<evidence type="ECO:0000313" key="15">
    <source>
        <dbReference type="EMBL" id="CAG2160750.1"/>
    </source>
</evidence>
<evidence type="ECO:0000256" key="8">
    <source>
        <dbReference type="ARBA" id="ARBA00023140"/>
    </source>
</evidence>
<evidence type="ECO:0000256" key="10">
    <source>
        <dbReference type="ARBA" id="ARBA00023239"/>
    </source>
</evidence>